<feature type="region of interest" description="Disordered" evidence="1">
    <location>
        <begin position="1"/>
        <end position="23"/>
    </location>
</feature>
<feature type="compositionally biased region" description="Basic and acidic residues" evidence="1">
    <location>
        <begin position="108"/>
        <end position="117"/>
    </location>
</feature>
<feature type="region of interest" description="Disordered" evidence="1">
    <location>
        <begin position="269"/>
        <end position="334"/>
    </location>
</feature>
<keyword evidence="3" id="KW-1185">Reference proteome</keyword>
<name>A0A0H2RNM2_9AGAM</name>
<feature type="compositionally biased region" description="Basic and acidic residues" evidence="1">
    <location>
        <begin position="312"/>
        <end position="325"/>
    </location>
</feature>
<reference evidence="2 3" key="1">
    <citation type="submission" date="2015-04" db="EMBL/GenBank/DDBJ databases">
        <title>Complete genome sequence of Schizopora paradoxa KUC8140, a cosmopolitan wood degrader in East Asia.</title>
        <authorList>
            <consortium name="DOE Joint Genome Institute"/>
            <person name="Min B."/>
            <person name="Park H."/>
            <person name="Jang Y."/>
            <person name="Kim J.-J."/>
            <person name="Kim K.H."/>
            <person name="Pangilinan J."/>
            <person name="Lipzen A."/>
            <person name="Riley R."/>
            <person name="Grigoriev I.V."/>
            <person name="Spatafora J.W."/>
            <person name="Choi I.-G."/>
        </authorList>
    </citation>
    <scope>NUCLEOTIDE SEQUENCE [LARGE SCALE GENOMIC DNA]</scope>
    <source>
        <strain evidence="2 3">KUC8140</strain>
    </source>
</reference>
<evidence type="ECO:0000313" key="2">
    <source>
        <dbReference type="EMBL" id="KLO13222.1"/>
    </source>
</evidence>
<dbReference type="Proteomes" id="UP000053477">
    <property type="component" value="Unassembled WGS sequence"/>
</dbReference>
<proteinExistence type="predicted"/>
<dbReference type="EMBL" id="KQ085963">
    <property type="protein sequence ID" value="KLO13222.1"/>
    <property type="molecule type" value="Genomic_DNA"/>
</dbReference>
<accession>A0A0H2RNM2</accession>
<organism evidence="2 3">
    <name type="scientific">Schizopora paradoxa</name>
    <dbReference type="NCBI Taxonomy" id="27342"/>
    <lineage>
        <taxon>Eukaryota</taxon>
        <taxon>Fungi</taxon>
        <taxon>Dikarya</taxon>
        <taxon>Basidiomycota</taxon>
        <taxon>Agaricomycotina</taxon>
        <taxon>Agaricomycetes</taxon>
        <taxon>Hymenochaetales</taxon>
        <taxon>Schizoporaceae</taxon>
        <taxon>Schizopora</taxon>
    </lineage>
</organism>
<gene>
    <name evidence="2" type="ORF">SCHPADRAFT_904407</name>
</gene>
<evidence type="ECO:0000256" key="1">
    <source>
        <dbReference type="SAM" id="MobiDB-lite"/>
    </source>
</evidence>
<feature type="region of interest" description="Disordered" evidence="1">
    <location>
        <begin position="56"/>
        <end position="143"/>
    </location>
</feature>
<protein>
    <submittedName>
        <fullName evidence="2">Uncharacterized protein</fullName>
    </submittedName>
</protein>
<dbReference type="InParanoid" id="A0A0H2RNM2"/>
<evidence type="ECO:0000313" key="3">
    <source>
        <dbReference type="Proteomes" id="UP000053477"/>
    </source>
</evidence>
<dbReference type="AlphaFoldDB" id="A0A0H2RNM2"/>
<sequence length="352" mass="38647">MQTDGHIEGRAPALSDSVEHPPLPNVIIVPPAEERLATPPWAYFDAQAHAQAQAIEASRRTEIADDESPVVQPSVVPTDAQTVPGTEEVSQRRRVAEEDLEEIVDPFMHNERTDRQTSYEGSSSRGEEPNSPEPGPSVFPSVERDYLGGESFEMVHPPSVMSTDNLNTALTKPRKNSFSSLFRRSNAQNIDSSVLTRNARSFLRLGKPTITPKRSFDRPSPARASTVDPVVNRRFSFFELRRRFSTSSLASNQSSSSLAASSTLMSPITPSDLPPILPMPSILDEQDSPASSPSADHTRMETGASRISSRSIAERKFMNSRKDPHTQSPTTASSFLAPLQFESFDLVSEVLS</sequence>